<keyword evidence="1" id="KW-0689">Ribosomal protein</keyword>
<dbReference type="GO" id="GO:0005840">
    <property type="term" value="C:ribosome"/>
    <property type="evidence" value="ECO:0007669"/>
    <property type="project" value="UniProtKB-KW"/>
</dbReference>
<dbReference type="AlphaFoldDB" id="F3URI9"/>
<name>F3URI9_STRSA</name>
<protein>
    <submittedName>
        <fullName evidence="1">50 ribosomal protein L3</fullName>
    </submittedName>
</protein>
<reference evidence="1 2" key="1">
    <citation type="submission" date="2011-03" db="EMBL/GenBank/DDBJ databases">
        <authorList>
            <person name="Muzny D."/>
            <person name="Qin X."/>
            <person name="Deng J."/>
            <person name="Jiang H."/>
            <person name="Liu Y."/>
            <person name="Qu J."/>
            <person name="Song X.-Z."/>
            <person name="Zhang L."/>
            <person name="Thornton R."/>
            <person name="Coyle M."/>
            <person name="Francisco L."/>
            <person name="Jackson L."/>
            <person name="Javaid M."/>
            <person name="Korchina V."/>
            <person name="Kovar C."/>
            <person name="Mata R."/>
            <person name="Mathew T."/>
            <person name="Ngo R."/>
            <person name="Nguyen L."/>
            <person name="Nguyen N."/>
            <person name="Okwuonu G."/>
            <person name="Ongeri F."/>
            <person name="Pham C."/>
            <person name="Simmons D."/>
            <person name="Wilczek-Boney K."/>
            <person name="Hale W."/>
            <person name="Jakkamsetti A."/>
            <person name="Pham P."/>
            <person name="Ruth R."/>
            <person name="San Lucas F."/>
            <person name="Warren J."/>
            <person name="Zhang J."/>
            <person name="Zhao Z."/>
            <person name="Zhou C."/>
            <person name="Zhu D."/>
            <person name="Lee S."/>
            <person name="Bess C."/>
            <person name="Blankenburg K."/>
            <person name="Forbes L."/>
            <person name="Fu Q."/>
            <person name="Gubbala S."/>
            <person name="Hirani K."/>
            <person name="Jayaseelan J.C."/>
            <person name="Lara F."/>
            <person name="Munidasa M."/>
            <person name="Palculict T."/>
            <person name="Patil S."/>
            <person name="Pu L.-L."/>
            <person name="Saada N."/>
            <person name="Tang L."/>
            <person name="Weissenberger G."/>
            <person name="Zhu Y."/>
            <person name="Hemphill L."/>
            <person name="Shang Y."/>
            <person name="Youmans B."/>
            <person name="Ayvaz T."/>
            <person name="Ross M."/>
            <person name="Santibanez J."/>
            <person name="Aqrawi P."/>
            <person name="Gross S."/>
            <person name="Joshi V."/>
            <person name="Fowler G."/>
            <person name="Nazareth L."/>
            <person name="Reid J."/>
            <person name="Worley K."/>
            <person name="Petrosino J."/>
            <person name="Highlander S."/>
            <person name="Gibbs R."/>
        </authorList>
    </citation>
    <scope>NUCLEOTIDE SEQUENCE [LARGE SCALE GENOMIC DNA]</scope>
    <source>
        <strain evidence="1 2">SK355</strain>
    </source>
</reference>
<evidence type="ECO:0000313" key="2">
    <source>
        <dbReference type="Proteomes" id="UP000005589"/>
    </source>
</evidence>
<accession>F3URI9</accession>
<comment type="caution">
    <text evidence="1">The sequence shown here is derived from an EMBL/GenBank/DDBJ whole genome shotgun (WGS) entry which is preliminary data.</text>
</comment>
<organism evidence="1 2">
    <name type="scientific">Streptococcus sanguinis SK355</name>
    <dbReference type="NCBI Taxonomy" id="888816"/>
    <lineage>
        <taxon>Bacteria</taxon>
        <taxon>Bacillati</taxon>
        <taxon>Bacillota</taxon>
        <taxon>Bacilli</taxon>
        <taxon>Lactobacillales</taxon>
        <taxon>Streptococcaceae</taxon>
        <taxon>Streptococcus</taxon>
    </lineage>
</organism>
<gene>
    <name evidence="1" type="primary">rplC2</name>
    <name evidence="1" type="ORF">HMPREF9389_1447</name>
</gene>
<dbReference type="RefSeq" id="WP_002930064.1">
    <property type="nucleotide sequence ID" value="NZ_GL890993.1"/>
</dbReference>
<keyword evidence="1" id="KW-0687">Ribonucleoprotein</keyword>
<evidence type="ECO:0000313" key="1">
    <source>
        <dbReference type="EMBL" id="EGJ40503.1"/>
    </source>
</evidence>
<dbReference type="Proteomes" id="UP000005589">
    <property type="component" value="Unassembled WGS sequence"/>
</dbReference>
<proteinExistence type="predicted"/>
<dbReference type="EMBL" id="AFFN01000019">
    <property type="protein sequence ID" value="EGJ40503.1"/>
    <property type="molecule type" value="Genomic_DNA"/>
</dbReference>
<sequence length="86" mass="9756">MAYNEIILDGSILDIDSWLPKDALDELVKLVIKKEIYDFKLAQNNPASYCKVAIGDEFYEINKKMNYSNNVYSDSIFQIGKGVEAA</sequence>
<dbReference type="HOGENOM" id="CLU_2395113_0_0_9"/>
<dbReference type="PATRIC" id="fig|888816.3.peg.1414"/>
<dbReference type="STRING" id="888816.HMPREF9389_1447"/>